<feature type="DNA-binding region" description="H-T-H motif" evidence="2">
    <location>
        <begin position="24"/>
        <end position="43"/>
    </location>
</feature>
<comment type="caution">
    <text evidence="4">The sequence shown here is derived from an EMBL/GenBank/DDBJ whole genome shotgun (WGS) entry which is preliminary data.</text>
</comment>
<dbReference type="InterPro" id="IPR001647">
    <property type="entry name" value="HTH_TetR"/>
</dbReference>
<dbReference type="SUPFAM" id="SSF46689">
    <property type="entry name" value="Homeodomain-like"/>
    <property type="match status" value="1"/>
</dbReference>
<dbReference type="PANTHER" id="PTHR30055">
    <property type="entry name" value="HTH-TYPE TRANSCRIPTIONAL REGULATOR RUTR"/>
    <property type="match status" value="1"/>
</dbReference>
<sequence>MARRDEIVQAAIELAEKEGIGALSVRRVAAATGIGATTLRHYFPTQDALAVAVVREMSAGGPADGDIFDRSRPALDRLAECLDQYLLIDETRKASLELWLQLRDAGSDDSNGSFAGLMQSAYSVLNDTVTHWLLVLANEGRIDRVDVEPATFTIVSFLDGLAMRHINGLVDDPAQLRRRLRWLLTRLLHERTS</sequence>
<protein>
    <submittedName>
        <fullName evidence="4">AcrR family transcriptional regulator</fullName>
    </submittedName>
</protein>
<dbReference type="GO" id="GO:0000976">
    <property type="term" value="F:transcription cis-regulatory region binding"/>
    <property type="evidence" value="ECO:0007669"/>
    <property type="project" value="TreeGrafter"/>
</dbReference>
<evidence type="ECO:0000313" key="4">
    <source>
        <dbReference type="EMBL" id="NYI69137.1"/>
    </source>
</evidence>
<dbReference type="InterPro" id="IPR036271">
    <property type="entry name" value="Tet_transcr_reg_TetR-rel_C_sf"/>
</dbReference>
<dbReference type="SUPFAM" id="SSF48498">
    <property type="entry name" value="Tetracyclin repressor-like, C-terminal domain"/>
    <property type="match status" value="1"/>
</dbReference>
<evidence type="ECO:0000256" key="1">
    <source>
        <dbReference type="ARBA" id="ARBA00023125"/>
    </source>
</evidence>
<dbReference type="EMBL" id="JACBZP010000001">
    <property type="protein sequence ID" value="NYI69137.1"/>
    <property type="molecule type" value="Genomic_DNA"/>
</dbReference>
<proteinExistence type="predicted"/>
<feature type="domain" description="HTH tetR-type" evidence="3">
    <location>
        <begin position="1"/>
        <end position="61"/>
    </location>
</feature>
<evidence type="ECO:0000256" key="2">
    <source>
        <dbReference type="PROSITE-ProRule" id="PRU00335"/>
    </source>
</evidence>
<dbReference type="Proteomes" id="UP000539111">
    <property type="component" value="Unassembled WGS sequence"/>
</dbReference>
<accession>A0A7Z0D590</accession>
<keyword evidence="1 2" id="KW-0238">DNA-binding</keyword>
<gene>
    <name evidence="4" type="ORF">BJY26_003443</name>
</gene>
<evidence type="ECO:0000259" key="3">
    <source>
        <dbReference type="PROSITE" id="PS50977"/>
    </source>
</evidence>
<dbReference type="InterPro" id="IPR009057">
    <property type="entry name" value="Homeodomain-like_sf"/>
</dbReference>
<dbReference type="RefSeq" id="WP_179429405.1">
    <property type="nucleotide sequence ID" value="NZ_JACBZP010000001.1"/>
</dbReference>
<organism evidence="4 5">
    <name type="scientific">Spelaeicoccus albus</name>
    <dbReference type="NCBI Taxonomy" id="1280376"/>
    <lineage>
        <taxon>Bacteria</taxon>
        <taxon>Bacillati</taxon>
        <taxon>Actinomycetota</taxon>
        <taxon>Actinomycetes</taxon>
        <taxon>Micrococcales</taxon>
        <taxon>Brevibacteriaceae</taxon>
        <taxon>Spelaeicoccus</taxon>
    </lineage>
</organism>
<dbReference type="PROSITE" id="PS50977">
    <property type="entry name" value="HTH_TETR_2"/>
    <property type="match status" value="1"/>
</dbReference>
<dbReference type="AlphaFoldDB" id="A0A7Z0D590"/>
<evidence type="ECO:0000313" key="5">
    <source>
        <dbReference type="Proteomes" id="UP000539111"/>
    </source>
</evidence>
<keyword evidence="5" id="KW-1185">Reference proteome</keyword>
<dbReference type="PROSITE" id="PS01081">
    <property type="entry name" value="HTH_TETR_1"/>
    <property type="match status" value="1"/>
</dbReference>
<name>A0A7Z0D590_9MICO</name>
<dbReference type="InterPro" id="IPR050109">
    <property type="entry name" value="HTH-type_TetR-like_transc_reg"/>
</dbReference>
<dbReference type="GO" id="GO:0003700">
    <property type="term" value="F:DNA-binding transcription factor activity"/>
    <property type="evidence" value="ECO:0007669"/>
    <property type="project" value="TreeGrafter"/>
</dbReference>
<reference evidence="4 5" key="1">
    <citation type="submission" date="2020-07" db="EMBL/GenBank/DDBJ databases">
        <title>Sequencing the genomes of 1000 actinobacteria strains.</title>
        <authorList>
            <person name="Klenk H.-P."/>
        </authorList>
    </citation>
    <scope>NUCLEOTIDE SEQUENCE [LARGE SCALE GENOMIC DNA]</scope>
    <source>
        <strain evidence="4 5">DSM 26341</strain>
    </source>
</reference>
<dbReference type="Pfam" id="PF00440">
    <property type="entry name" value="TetR_N"/>
    <property type="match status" value="1"/>
</dbReference>
<dbReference type="Gene3D" id="1.10.357.10">
    <property type="entry name" value="Tetracycline Repressor, domain 2"/>
    <property type="match status" value="1"/>
</dbReference>
<dbReference type="InterPro" id="IPR023772">
    <property type="entry name" value="DNA-bd_HTH_TetR-type_CS"/>
</dbReference>
<dbReference type="PANTHER" id="PTHR30055:SF228">
    <property type="entry name" value="TRANSCRIPTIONAL REGULATOR-RELATED"/>
    <property type="match status" value="1"/>
</dbReference>